<dbReference type="GeneID" id="98659955"/>
<dbReference type="HAMAP" id="MF_00048">
    <property type="entry name" value="UPF0102"/>
    <property type="match status" value="1"/>
</dbReference>
<dbReference type="EMBL" id="JAJEPX010000018">
    <property type="protein sequence ID" value="MCC2176953.1"/>
    <property type="molecule type" value="Genomic_DNA"/>
</dbReference>
<dbReference type="NCBIfam" id="NF009154">
    <property type="entry name" value="PRK12497.3-3"/>
    <property type="match status" value="1"/>
</dbReference>
<comment type="caution">
    <text evidence="3">The sequence shown here is derived from an EMBL/GenBank/DDBJ whole genome shotgun (WGS) entry which is preliminary data.</text>
</comment>
<dbReference type="NCBIfam" id="NF009150">
    <property type="entry name" value="PRK12497.1-3"/>
    <property type="match status" value="1"/>
</dbReference>
<reference evidence="3 4" key="1">
    <citation type="submission" date="2021-10" db="EMBL/GenBank/DDBJ databases">
        <title>Anaerobic single-cell dispensing facilitates the cultivation of human gut bacteria.</title>
        <authorList>
            <person name="Afrizal A."/>
        </authorList>
    </citation>
    <scope>NUCLEOTIDE SEQUENCE [LARGE SCALE GENOMIC DNA]</scope>
    <source>
        <strain evidence="3 4">CLA-AA-H270</strain>
    </source>
</reference>
<dbReference type="Gene3D" id="3.40.1350.10">
    <property type="match status" value="1"/>
</dbReference>
<dbReference type="Pfam" id="PF02021">
    <property type="entry name" value="UPF0102"/>
    <property type="match status" value="1"/>
</dbReference>
<organism evidence="3 4">
    <name type="scientific">Agathobaculum butyriciproducens</name>
    <dbReference type="NCBI Taxonomy" id="1628085"/>
    <lineage>
        <taxon>Bacteria</taxon>
        <taxon>Bacillati</taxon>
        <taxon>Bacillota</taxon>
        <taxon>Clostridia</taxon>
        <taxon>Eubacteriales</taxon>
        <taxon>Butyricicoccaceae</taxon>
        <taxon>Agathobaculum</taxon>
    </lineage>
</organism>
<gene>
    <name evidence="3" type="ORF">LKD22_07410</name>
</gene>
<keyword evidence="4" id="KW-1185">Reference proteome</keyword>
<dbReference type="PANTHER" id="PTHR34039:SF1">
    <property type="entry name" value="UPF0102 PROTEIN YRAN"/>
    <property type="match status" value="1"/>
</dbReference>
<dbReference type="AlphaFoldDB" id="A0AAW4W0P4"/>
<name>A0AAW4W0P4_9FIRM</name>
<dbReference type="InterPro" id="IPR011856">
    <property type="entry name" value="tRNA_endonuc-like_dom_sf"/>
</dbReference>
<comment type="similarity">
    <text evidence="1 2">Belongs to the UPF0102 family.</text>
</comment>
<dbReference type="GO" id="GO:0003676">
    <property type="term" value="F:nucleic acid binding"/>
    <property type="evidence" value="ECO:0007669"/>
    <property type="project" value="InterPro"/>
</dbReference>
<dbReference type="SUPFAM" id="SSF52980">
    <property type="entry name" value="Restriction endonuclease-like"/>
    <property type="match status" value="1"/>
</dbReference>
<dbReference type="Proteomes" id="UP001298753">
    <property type="component" value="Unassembled WGS sequence"/>
</dbReference>
<evidence type="ECO:0000313" key="3">
    <source>
        <dbReference type="EMBL" id="MCC2176953.1"/>
    </source>
</evidence>
<dbReference type="NCBIfam" id="TIGR00252">
    <property type="entry name" value="YraN family protein"/>
    <property type="match status" value="1"/>
</dbReference>
<evidence type="ECO:0000313" key="4">
    <source>
        <dbReference type="Proteomes" id="UP001298753"/>
    </source>
</evidence>
<evidence type="ECO:0000256" key="1">
    <source>
        <dbReference type="ARBA" id="ARBA00006738"/>
    </source>
</evidence>
<accession>A0AAW4W0P4</accession>
<dbReference type="InterPro" id="IPR003509">
    <property type="entry name" value="UPF0102_YraN-like"/>
</dbReference>
<proteinExistence type="inferred from homology"/>
<protein>
    <recommendedName>
        <fullName evidence="2">UPF0102 protein LKD22_07410</fullName>
    </recommendedName>
</protein>
<sequence>MKGAWGEKAARQYLEAHGWHTVTVNFRTRFGEIDIIAENAQYVIFAEVKTRKNARYGLACEAVTPAKQAKIIAAAQAWLQEHPTEKQPRFDVIEVYGEENASVPPRINHLENAFGG</sequence>
<dbReference type="InterPro" id="IPR011335">
    <property type="entry name" value="Restrct_endonuc-II-like"/>
</dbReference>
<dbReference type="PANTHER" id="PTHR34039">
    <property type="entry name" value="UPF0102 PROTEIN YRAN"/>
    <property type="match status" value="1"/>
</dbReference>
<evidence type="ECO:0000256" key="2">
    <source>
        <dbReference type="HAMAP-Rule" id="MF_00048"/>
    </source>
</evidence>
<dbReference type="RefSeq" id="WP_227600705.1">
    <property type="nucleotide sequence ID" value="NZ_JAJEPX010000018.1"/>
</dbReference>